<gene>
    <name evidence="2" type="ORF">AV530_003228</name>
</gene>
<dbReference type="GO" id="GO:0007023">
    <property type="term" value="P:post-chaperonin tubulin folding pathway"/>
    <property type="evidence" value="ECO:0007669"/>
    <property type="project" value="InterPro"/>
</dbReference>
<dbReference type="InterPro" id="IPR058033">
    <property type="entry name" value="ARM_TBCD_2nd"/>
</dbReference>
<reference evidence="2 3" key="1">
    <citation type="submission" date="2016-02" db="EMBL/GenBank/DDBJ databases">
        <title>Band-tailed pigeon sequencing and assembly.</title>
        <authorList>
            <person name="Soares A.E."/>
            <person name="Novak B.J."/>
            <person name="Rice E.S."/>
            <person name="O'Connell B."/>
            <person name="Chang D."/>
            <person name="Weber S."/>
            <person name="Shapiro B."/>
        </authorList>
    </citation>
    <scope>NUCLEOTIDE SEQUENCE [LARGE SCALE GENOMIC DNA]</scope>
    <source>
        <strain evidence="2">BTP2013</strain>
        <tissue evidence="2">Blood</tissue>
    </source>
</reference>
<keyword evidence="3" id="KW-1185">Reference proteome</keyword>
<proteinExistence type="predicted"/>
<dbReference type="STRING" id="372326.A0A1V4KWT0"/>
<comment type="caution">
    <text evidence="2">The sequence shown here is derived from an EMBL/GenBank/DDBJ whole genome shotgun (WGS) entry which is preliminary data.</text>
</comment>
<feature type="domain" description="Tubulin-folding cofactor D ARM repeats" evidence="1">
    <location>
        <begin position="83"/>
        <end position="157"/>
    </location>
</feature>
<sequence>MLGHLNQFGDIHCLQVLNRRQCTSAFFCPYLCSAIQILPHFREVQSNAQLFKHGKREDCLPYAATVLECLDNCKLSESNQMVLRKLGMKLVQRLGLTFVKPKVAKWRYQRGCRSLAANLQAQGSVVQNQVITAAANEDDDEEEYDIPGEIENVVGVLKLDRNYCYLNIYWKKTCLVLRKSCGYLC</sequence>
<evidence type="ECO:0000313" key="2">
    <source>
        <dbReference type="EMBL" id="OPJ88761.1"/>
    </source>
</evidence>
<accession>A0A1V4KWT0</accession>
<dbReference type="PANTHER" id="PTHR12658">
    <property type="entry name" value="BETA-TUBULIN COFACTOR D"/>
    <property type="match status" value="1"/>
</dbReference>
<evidence type="ECO:0000259" key="1">
    <source>
        <dbReference type="Pfam" id="PF25767"/>
    </source>
</evidence>
<protein>
    <recommendedName>
        <fullName evidence="1">Tubulin-folding cofactor D ARM repeats domain-containing protein</fullName>
    </recommendedName>
</protein>
<evidence type="ECO:0000313" key="3">
    <source>
        <dbReference type="Proteomes" id="UP000190648"/>
    </source>
</evidence>
<dbReference type="Pfam" id="PF25767">
    <property type="entry name" value="ARM_TBCD_2nd"/>
    <property type="match status" value="1"/>
</dbReference>
<dbReference type="PANTHER" id="PTHR12658:SF0">
    <property type="entry name" value="TUBULIN-SPECIFIC CHAPERONE D"/>
    <property type="match status" value="1"/>
</dbReference>
<dbReference type="GO" id="GO:0070830">
    <property type="term" value="P:bicellular tight junction assembly"/>
    <property type="evidence" value="ECO:0007669"/>
    <property type="project" value="TreeGrafter"/>
</dbReference>
<dbReference type="GO" id="GO:0016328">
    <property type="term" value="C:lateral plasma membrane"/>
    <property type="evidence" value="ECO:0007669"/>
    <property type="project" value="TreeGrafter"/>
</dbReference>
<name>A0A1V4KWT0_PATFA</name>
<dbReference type="GO" id="GO:0005096">
    <property type="term" value="F:GTPase activator activity"/>
    <property type="evidence" value="ECO:0007669"/>
    <property type="project" value="InterPro"/>
</dbReference>
<dbReference type="GO" id="GO:0048487">
    <property type="term" value="F:beta-tubulin binding"/>
    <property type="evidence" value="ECO:0007669"/>
    <property type="project" value="InterPro"/>
</dbReference>
<dbReference type="AlphaFoldDB" id="A0A1V4KWT0"/>
<dbReference type="GO" id="GO:0000226">
    <property type="term" value="P:microtubule cytoskeleton organization"/>
    <property type="evidence" value="ECO:0007669"/>
    <property type="project" value="TreeGrafter"/>
</dbReference>
<dbReference type="InterPro" id="IPR033162">
    <property type="entry name" value="TBCD"/>
</dbReference>
<dbReference type="OrthoDB" id="10253476at2759"/>
<organism evidence="2 3">
    <name type="scientific">Patagioenas fasciata monilis</name>
    <dbReference type="NCBI Taxonomy" id="372326"/>
    <lineage>
        <taxon>Eukaryota</taxon>
        <taxon>Metazoa</taxon>
        <taxon>Chordata</taxon>
        <taxon>Craniata</taxon>
        <taxon>Vertebrata</taxon>
        <taxon>Euteleostomi</taxon>
        <taxon>Archelosauria</taxon>
        <taxon>Archosauria</taxon>
        <taxon>Dinosauria</taxon>
        <taxon>Saurischia</taxon>
        <taxon>Theropoda</taxon>
        <taxon>Coelurosauria</taxon>
        <taxon>Aves</taxon>
        <taxon>Neognathae</taxon>
        <taxon>Neoaves</taxon>
        <taxon>Columbimorphae</taxon>
        <taxon>Columbiformes</taxon>
        <taxon>Columbidae</taxon>
        <taxon>Patagioenas</taxon>
    </lineage>
</organism>
<dbReference type="Proteomes" id="UP000190648">
    <property type="component" value="Unassembled WGS sequence"/>
</dbReference>
<dbReference type="GO" id="GO:0034333">
    <property type="term" value="P:adherens junction assembly"/>
    <property type="evidence" value="ECO:0007669"/>
    <property type="project" value="TreeGrafter"/>
</dbReference>
<dbReference type="EMBL" id="LSYS01001520">
    <property type="protein sequence ID" value="OPJ88761.1"/>
    <property type="molecule type" value="Genomic_DNA"/>
</dbReference>
<dbReference type="GO" id="GO:0007021">
    <property type="term" value="P:tubulin complex assembly"/>
    <property type="evidence" value="ECO:0007669"/>
    <property type="project" value="InterPro"/>
</dbReference>